<feature type="domain" description="Thiamine-binding protein" evidence="2">
    <location>
        <begin position="8"/>
        <end position="97"/>
    </location>
</feature>
<dbReference type="SUPFAM" id="SSF89957">
    <property type="entry name" value="MTH1187/YkoF-like"/>
    <property type="match status" value="1"/>
</dbReference>
<proteinExistence type="inferred from homology"/>
<evidence type="ECO:0000256" key="1">
    <source>
        <dbReference type="ARBA" id="ARBA00010272"/>
    </source>
</evidence>
<dbReference type="EMBL" id="LDAU01000246">
    <property type="protein sequence ID" value="KRW98434.1"/>
    <property type="molecule type" value="Genomic_DNA"/>
</dbReference>
<evidence type="ECO:0000259" key="2">
    <source>
        <dbReference type="Pfam" id="PF01910"/>
    </source>
</evidence>
<name>A0A0V0Q866_PSEPJ</name>
<organism evidence="3 4">
    <name type="scientific">Pseudocohnilembus persalinus</name>
    <name type="common">Ciliate</name>
    <dbReference type="NCBI Taxonomy" id="266149"/>
    <lineage>
        <taxon>Eukaryota</taxon>
        <taxon>Sar</taxon>
        <taxon>Alveolata</taxon>
        <taxon>Ciliophora</taxon>
        <taxon>Intramacronucleata</taxon>
        <taxon>Oligohymenophorea</taxon>
        <taxon>Scuticociliatia</taxon>
        <taxon>Philasterida</taxon>
        <taxon>Pseudocohnilembidae</taxon>
        <taxon>Pseudocohnilembus</taxon>
    </lineage>
</organism>
<dbReference type="Proteomes" id="UP000054937">
    <property type="component" value="Unassembled WGS sequence"/>
</dbReference>
<evidence type="ECO:0000313" key="3">
    <source>
        <dbReference type="EMBL" id="KRW98434.1"/>
    </source>
</evidence>
<dbReference type="InterPro" id="IPR051614">
    <property type="entry name" value="UPF0045_domain"/>
</dbReference>
<dbReference type="NCBIfam" id="TIGR00106">
    <property type="entry name" value="MTH1187 family thiamine-binding protein"/>
    <property type="match status" value="1"/>
</dbReference>
<sequence length="101" mass="11443">MHTQKCIVDLSVTPMGKSSSVSEEMVQIQKIIKKSGLSHQMHAEGTNIEGDWDTVFTVIRECHEKLHEKGIARISSNIRISTRTDKQQTIQGKLDRVNKQL</sequence>
<evidence type="ECO:0000313" key="4">
    <source>
        <dbReference type="Proteomes" id="UP000054937"/>
    </source>
</evidence>
<dbReference type="InterPro" id="IPR002767">
    <property type="entry name" value="Thiamine_BP"/>
</dbReference>
<comment type="similarity">
    <text evidence="1">Belongs to the UPF0045 family.</text>
</comment>
<dbReference type="PANTHER" id="PTHR33777:SF1">
    <property type="entry name" value="UPF0045 PROTEIN ECM15"/>
    <property type="match status" value="1"/>
</dbReference>
<comment type="caution">
    <text evidence="3">The sequence shown here is derived from an EMBL/GenBank/DDBJ whole genome shotgun (WGS) entry which is preliminary data.</text>
</comment>
<dbReference type="InParanoid" id="A0A0V0Q866"/>
<dbReference type="GO" id="GO:0005829">
    <property type="term" value="C:cytosol"/>
    <property type="evidence" value="ECO:0007669"/>
    <property type="project" value="TreeGrafter"/>
</dbReference>
<dbReference type="OMA" id="RVIGQCH"/>
<protein>
    <submittedName>
        <fullName evidence="3">Putative Thiamin/hydroxymethyl pyrimidine-binding protein</fullName>
    </submittedName>
</protein>
<dbReference type="Gene3D" id="3.30.70.930">
    <property type="match status" value="1"/>
</dbReference>
<keyword evidence="4" id="KW-1185">Reference proteome</keyword>
<dbReference type="PANTHER" id="PTHR33777">
    <property type="entry name" value="UPF0045 PROTEIN ECM15"/>
    <property type="match status" value="1"/>
</dbReference>
<dbReference type="Pfam" id="PF01910">
    <property type="entry name" value="Thiamine_BP"/>
    <property type="match status" value="1"/>
</dbReference>
<reference evidence="3 4" key="1">
    <citation type="journal article" date="2015" name="Sci. Rep.">
        <title>Genome of the facultative scuticociliatosis pathogen Pseudocohnilembus persalinus provides insight into its virulence through horizontal gene transfer.</title>
        <authorList>
            <person name="Xiong J."/>
            <person name="Wang G."/>
            <person name="Cheng J."/>
            <person name="Tian M."/>
            <person name="Pan X."/>
            <person name="Warren A."/>
            <person name="Jiang C."/>
            <person name="Yuan D."/>
            <person name="Miao W."/>
        </authorList>
    </citation>
    <scope>NUCLEOTIDE SEQUENCE [LARGE SCALE GENOMIC DNA]</scope>
    <source>
        <strain evidence="3">36N120E</strain>
    </source>
</reference>
<dbReference type="InterPro" id="IPR029756">
    <property type="entry name" value="MTH1187/YkoF-like"/>
</dbReference>
<dbReference type="OrthoDB" id="5587367at2759"/>
<gene>
    <name evidence="3" type="ORF">PPERSA_12391</name>
</gene>
<dbReference type="AlphaFoldDB" id="A0A0V0Q866"/>
<accession>A0A0V0Q866</accession>